<gene>
    <name evidence="1" type="ORF">PENTCL1PPCAC_15430</name>
</gene>
<proteinExistence type="predicted"/>
<dbReference type="EMBL" id="BTSX01000004">
    <property type="protein sequence ID" value="GMS93255.1"/>
    <property type="molecule type" value="Genomic_DNA"/>
</dbReference>
<evidence type="ECO:0000313" key="2">
    <source>
        <dbReference type="Proteomes" id="UP001432027"/>
    </source>
</evidence>
<reference evidence="1" key="1">
    <citation type="submission" date="2023-10" db="EMBL/GenBank/DDBJ databases">
        <title>Genome assembly of Pristionchus species.</title>
        <authorList>
            <person name="Yoshida K."/>
            <person name="Sommer R.J."/>
        </authorList>
    </citation>
    <scope>NUCLEOTIDE SEQUENCE</scope>
    <source>
        <strain evidence="1">RS0144</strain>
    </source>
</reference>
<dbReference type="AlphaFoldDB" id="A0AAV5TGP5"/>
<organism evidence="1 2">
    <name type="scientific">Pristionchus entomophagus</name>
    <dbReference type="NCBI Taxonomy" id="358040"/>
    <lineage>
        <taxon>Eukaryota</taxon>
        <taxon>Metazoa</taxon>
        <taxon>Ecdysozoa</taxon>
        <taxon>Nematoda</taxon>
        <taxon>Chromadorea</taxon>
        <taxon>Rhabditida</taxon>
        <taxon>Rhabditina</taxon>
        <taxon>Diplogasteromorpha</taxon>
        <taxon>Diplogasteroidea</taxon>
        <taxon>Neodiplogasteridae</taxon>
        <taxon>Pristionchus</taxon>
    </lineage>
</organism>
<dbReference type="Proteomes" id="UP001432027">
    <property type="component" value="Unassembled WGS sequence"/>
</dbReference>
<evidence type="ECO:0000313" key="1">
    <source>
        <dbReference type="EMBL" id="GMS93255.1"/>
    </source>
</evidence>
<protein>
    <recommendedName>
        <fullName evidence="3">Ribosomal protein</fullName>
    </recommendedName>
</protein>
<accession>A0AAV5TGP5</accession>
<comment type="caution">
    <text evidence="1">The sequence shown here is derived from an EMBL/GenBank/DDBJ whole genome shotgun (WGS) entry which is preliminary data.</text>
</comment>
<feature type="non-terminal residue" evidence="1">
    <location>
        <position position="117"/>
    </location>
</feature>
<sequence length="117" mass="12978">RTRLRITKSAKRKYTVEPKTLAIRRLPHALICQLDTNVIVCLVSCTFLAMTRSVRTVTNALIKATTAPSERERSAPTLTRAFTATAPMASLAIANRRSACPITSARRRRMQKLTVAP</sequence>
<evidence type="ECO:0008006" key="3">
    <source>
        <dbReference type="Google" id="ProtNLM"/>
    </source>
</evidence>
<name>A0AAV5TGP5_9BILA</name>
<keyword evidence="2" id="KW-1185">Reference proteome</keyword>
<feature type="non-terminal residue" evidence="1">
    <location>
        <position position="1"/>
    </location>
</feature>